<proteinExistence type="predicted"/>
<comment type="caution">
    <text evidence="3">The sequence shown here is derived from an EMBL/GenBank/DDBJ whole genome shotgun (WGS) entry which is preliminary data.</text>
</comment>
<dbReference type="InterPro" id="IPR012340">
    <property type="entry name" value="NA-bd_OB-fold"/>
</dbReference>
<feature type="transmembrane region" description="Helical" evidence="1">
    <location>
        <begin position="79"/>
        <end position="95"/>
    </location>
</feature>
<keyword evidence="1" id="KW-0812">Transmembrane</keyword>
<dbReference type="EMBL" id="JABCRI010000006">
    <property type="protein sequence ID" value="KAF8404697.1"/>
    <property type="molecule type" value="Genomic_DNA"/>
</dbReference>
<organism evidence="3 4">
    <name type="scientific">Tetracentron sinense</name>
    <name type="common">Spur-leaf</name>
    <dbReference type="NCBI Taxonomy" id="13715"/>
    <lineage>
        <taxon>Eukaryota</taxon>
        <taxon>Viridiplantae</taxon>
        <taxon>Streptophyta</taxon>
        <taxon>Embryophyta</taxon>
        <taxon>Tracheophyta</taxon>
        <taxon>Spermatophyta</taxon>
        <taxon>Magnoliopsida</taxon>
        <taxon>Trochodendrales</taxon>
        <taxon>Trochodendraceae</taxon>
        <taxon>Tetracentron</taxon>
    </lineage>
</organism>
<feature type="domain" description="Translation initiation factor 5A C-terminal" evidence="2">
    <location>
        <begin position="31"/>
        <end position="65"/>
    </location>
</feature>
<dbReference type="Proteomes" id="UP000655225">
    <property type="component" value="Unassembled WGS sequence"/>
</dbReference>
<gene>
    <name evidence="3" type="ORF">HHK36_009585</name>
</gene>
<keyword evidence="1" id="KW-1133">Transmembrane helix</keyword>
<evidence type="ECO:0000256" key="1">
    <source>
        <dbReference type="SAM" id="Phobius"/>
    </source>
</evidence>
<dbReference type="AlphaFoldDB" id="A0A834ZD15"/>
<evidence type="ECO:0000313" key="4">
    <source>
        <dbReference type="Proteomes" id="UP000655225"/>
    </source>
</evidence>
<dbReference type="PANTHER" id="PTHR11673">
    <property type="entry name" value="TRANSLATION INITIATION FACTOR 5A FAMILY MEMBER"/>
    <property type="match status" value="1"/>
</dbReference>
<evidence type="ECO:0000313" key="3">
    <source>
        <dbReference type="EMBL" id="KAF8404697.1"/>
    </source>
</evidence>
<evidence type="ECO:0000259" key="2">
    <source>
        <dbReference type="Pfam" id="PF01287"/>
    </source>
</evidence>
<dbReference type="OrthoDB" id="9975114at2759"/>
<dbReference type="GO" id="GO:0003723">
    <property type="term" value="F:RNA binding"/>
    <property type="evidence" value="ECO:0007669"/>
    <property type="project" value="InterPro"/>
</dbReference>
<dbReference type="GO" id="GO:0003746">
    <property type="term" value="F:translation elongation factor activity"/>
    <property type="evidence" value="ECO:0007669"/>
    <property type="project" value="InterPro"/>
</dbReference>
<dbReference type="InterPro" id="IPR020189">
    <property type="entry name" value="IF5A_C"/>
</dbReference>
<dbReference type="GO" id="GO:0045901">
    <property type="term" value="P:positive regulation of translational elongation"/>
    <property type="evidence" value="ECO:0007669"/>
    <property type="project" value="InterPro"/>
</dbReference>
<name>A0A834ZD15_TETSI</name>
<reference evidence="3 4" key="1">
    <citation type="submission" date="2020-04" db="EMBL/GenBank/DDBJ databases">
        <title>Plant Genome Project.</title>
        <authorList>
            <person name="Zhang R.-G."/>
        </authorList>
    </citation>
    <scope>NUCLEOTIDE SEQUENCE [LARGE SCALE GENOMIC DNA]</scope>
    <source>
        <strain evidence="3">YNK0</strain>
        <tissue evidence="3">Leaf</tissue>
    </source>
</reference>
<dbReference type="Gene3D" id="2.40.50.140">
    <property type="entry name" value="Nucleic acid-binding proteins"/>
    <property type="match status" value="1"/>
</dbReference>
<sequence>MSDEEHHFESTVDARASKTYPQQARTILKNDDNLLSQIKEGFDEGKDLLVSVMSAMGEEQISGLKDIGPKPEEPISRNIYFIVALLFAYALLFFKTFFMDFLFNVLEICLNYLPTLMMHGDFKSTNKTNNNKKISVNFSLSNFSSSGMYMLALIVPTNDNGSEFTIGVALLMVFPTRRIATQS</sequence>
<protein>
    <recommendedName>
        <fullName evidence="2">Translation initiation factor 5A C-terminal domain-containing protein</fullName>
    </recommendedName>
</protein>
<keyword evidence="4" id="KW-1185">Reference proteome</keyword>
<keyword evidence="1" id="KW-0472">Membrane</keyword>
<dbReference type="SUPFAM" id="SSF50249">
    <property type="entry name" value="Nucleic acid-binding proteins"/>
    <property type="match status" value="1"/>
</dbReference>
<dbReference type="GO" id="GO:0045905">
    <property type="term" value="P:positive regulation of translational termination"/>
    <property type="evidence" value="ECO:0007669"/>
    <property type="project" value="InterPro"/>
</dbReference>
<dbReference type="GO" id="GO:0043022">
    <property type="term" value="F:ribosome binding"/>
    <property type="evidence" value="ECO:0007669"/>
    <property type="project" value="InterPro"/>
</dbReference>
<accession>A0A834ZD15</accession>
<dbReference type="InterPro" id="IPR001884">
    <property type="entry name" value="IF5A-like"/>
</dbReference>
<dbReference type="Pfam" id="PF01287">
    <property type="entry name" value="eIF-5a"/>
    <property type="match status" value="1"/>
</dbReference>